<evidence type="ECO:0000256" key="4">
    <source>
        <dbReference type="ARBA" id="ARBA00022840"/>
    </source>
</evidence>
<evidence type="ECO:0000313" key="9">
    <source>
        <dbReference type="Proteomes" id="UP000000417"/>
    </source>
</evidence>
<accession>Q67K46</accession>
<dbReference type="GO" id="GO:0016787">
    <property type="term" value="F:hydrolase activity"/>
    <property type="evidence" value="ECO:0007669"/>
    <property type="project" value="UniProtKB-UniRule"/>
</dbReference>
<dbReference type="Proteomes" id="UP000000417">
    <property type="component" value="Chromosome"/>
</dbReference>
<dbReference type="InterPro" id="IPR014016">
    <property type="entry name" value="UvrD-like_ATP-bd"/>
</dbReference>
<dbReference type="GO" id="GO:0005524">
    <property type="term" value="F:ATP binding"/>
    <property type="evidence" value="ECO:0007669"/>
    <property type="project" value="UniProtKB-UniRule"/>
</dbReference>
<proteinExistence type="predicted"/>
<sequence length="679" mass="73197">MSAAVTLITGPARSGKTTVLRGRFQQWLREGVRTDQILILTHGAEQTAPWVRGPDLPSGGAVQAYDFYGFVRQELTLHWPALQARVPAAARWLAPAFLPLTVERRLLQALLEPHYALFGDVVRATPERLALQLLTRVDRAAAAAGLELEDAVRRMAQADRPEKRLLFGQVAALLERHRARMLEAGLLDYGLALSLFTDGLLPDPAYRARLRARFRRLLVDDADEAAPAEQPFLVAMAEAVEEAAIALDPDGGHAFLQGADPRGILNRFARAHRICLPDPAPSLEERLAAVREARSAPAPPDRRPRSGSPQEVPCAPSPCYHMAAEFWGDMVNRAAEAVAGLVAAGLRPGEIAVLAPRVDHLLATALGQALAARGIALLPLVPTRRLLDDPAVRAIVALAGLAVPSWRPPWPSPGPLADAVRVLLGLDPAAAAHLGQALWEAGDDLPDPAGHPAPYRPLHGWLRAARGRTWQTDAFVRAALLEVLLPLRPDLPKESVRACRQLLRAASDFRLAAERLAAAPQARDRNLQAPDGNAQPPAGNSQPPAGPGADLFGMNYRPLLTEATCPLWPDPEDEGDGAVLLATPQAYLSRRLTSAAQVWLDVTSPGWLPAGASELANPHVLAPGWPEGAPWTDAQSRRVRQAARDRTVRALLRRCDGPVITAEAALSPWVQEQEGGLWA</sequence>
<evidence type="ECO:0000259" key="7">
    <source>
        <dbReference type="PROSITE" id="PS51198"/>
    </source>
</evidence>
<keyword evidence="9" id="KW-1185">Reference proteome</keyword>
<dbReference type="GO" id="GO:0004386">
    <property type="term" value="F:helicase activity"/>
    <property type="evidence" value="ECO:0007669"/>
    <property type="project" value="UniProtKB-UniRule"/>
</dbReference>
<keyword evidence="1 5" id="KW-0547">Nucleotide-binding</keyword>
<reference evidence="8 9" key="1">
    <citation type="journal article" date="2004" name="Nucleic Acids Res.">
        <title>Genome sequence of Symbiobacterium thermophilum, an uncultivable bacterium that depends on microbial commensalism.</title>
        <authorList>
            <person name="Ueda K."/>
            <person name="Yamashita A."/>
            <person name="Ishikawa J."/>
            <person name="Shimada M."/>
            <person name="Watsuji T."/>
            <person name="Morimura K."/>
            <person name="Ikeda H."/>
            <person name="Hattori M."/>
            <person name="Beppu T."/>
        </authorList>
    </citation>
    <scope>NUCLEOTIDE SEQUENCE [LARGE SCALE GENOMIC DNA]</scope>
    <source>
        <strain evidence="9">T / IAM 14863</strain>
    </source>
</reference>
<evidence type="ECO:0000256" key="5">
    <source>
        <dbReference type="PROSITE-ProRule" id="PRU00560"/>
    </source>
</evidence>
<dbReference type="InterPro" id="IPR027417">
    <property type="entry name" value="P-loop_NTPase"/>
</dbReference>
<keyword evidence="2 5" id="KW-0378">Hydrolase</keyword>
<evidence type="ECO:0000313" key="8">
    <source>
        <dbReference type="EMBL" id="BAD41952.1"/>
    </source>
</evidence>
<dbReference type="HOGENOM" id="CLU_025997_0_0_9"/>
<name>Q67K46_SYMTH</name>
<evidence type="ECO:0000256" key="3">
    <source>
        <dbReference type="ARBA" id="ARBA00022806"/>
    </source>
</evidence>
<feature type="region of interest" description="Disordered" evidence="6">
    <location>
        <begin position="292"/>
        <end position="313"/>
    </location>
</feature>
<feature type="domain" description="UvrD-like helicase ATP-binding" evidence="7">
    <location>
        <begin position="1"/>
        <end position="296"/>
    </location>
</feature>
<dbReference type="PROSITE" id="PS51198">
    <property type="entry name" value="UVRD_HELICASE_ATP_BIND"/>
    <property type="match status" value="1"/>
</dbReference>
<gene>
    <name evidence="8" type="ordered locus">STH2969</name>
</gene>
<protein>
    <submittedName>
        <fullName evidence="8">Putative ATP-dependent DNA helicase</fullName>
    </submittedName>
</protein>
<keyword evidence="4 5" id="KW-0067">ATP-binding</keyword>
<dbReference type="SUPFAM" id="SSF52540">
    <property type="entry name" value="P-loop containing nucleoside triphosphate hydrolases"/>
    <property type="match status" value="1"/>
</dbReference>
<dbReference type="eggNOG" id="COG0210">
    <property type="taxonomic scope" value="Bacteria"/>
</dbReference>
<feature type="region of interest" description="Disordered" evidence="6">
    <location>
        <begin position="520"/>
        <end position="553"/>
    </location>
</feature>
<dbReference type="RefSeq" id="WP_011197084.1">
    <property type="nucleotide sequence ID" value="NC_006177.1"/>
</dbReference>
<dbReference type="KEGG" id="sth:STH2969"/>
<dbReference type="EMBL" id="AP006840">
    <property type="protein sequence ID" value="BAD41952.1"/>
    <property type="molecule type" value="Genomic_DNA"/>
</dbReference>
<dbReference type="AlphaFoldDB" id="Q67K46"/>
<dbReference type="OrthoDB" id="141404at2"/>
<feature type="binding site" evidence="5">
    <location>
        <begin position="10"/>
        <end position="17"/>
    </location>
    <ligand>
        <name>ATP</name>
        <dbReference type="ChEBI" id="CHEBI:30616"/>
    </ligand>
</feature>
<dbReference type="STRING" id="292459.STH2969"/>
<feature type="compositionally biased region" description="Basic and acidic residues" evidence="6">
    <location>
        <begin position="292"/>
        <end position="304"/>
    </location>
</feature>
<organism evidence="8 9">
    <name type="scientific">Symbiobacterium thermophilum (strain DSM 24528 / JCM 14929 / IAM 14863 / T)</name>
    <dbReference type="NCBI Taxonomy" id="292459"/>
    <lineage>
        <taxon>Bacteria</taxon>
        <taxon>Bacillati</taxon>
        <taxon>Bacillota</taxon>
        <taxon>Clostridia</taxon>
        <taxon>Eubacteriales</taxon>
        <taxon>Symbiobacteriaceae</taxon>
        <taxon>Symbiobacterium</taxon>
    </lineage>
</organism>
<evidence type="ECO:0000256" key="1">
    <source>
        <dbReference type="ARBA" id="ARBA00022741"/>
    </source>
</evidence>
<evidence type="ECO:0000256" key="2">
    <source>
        <dbReference type="ARBA" id="ARBA00022801"/>
    </source>
</evidence>
<keyword evidence="3 5" id="KW-0347">Helicase</keyword>
<dbReference type="Gene3D" id="3.40.50.300">
    <property type="entry name" value="P-loop containing nucleotide triphosphate hydrolases"/>
    <property type="match status" value="1"/>
</dbReference>
<evidence type="ECO:0000256" key="6">
    <source>
        <dbReference type="SAM" id="MobiDB-lite"/>
    </source>
</evidence>